<evidence type="ECO:0000256" key="6">
    <source>
        <dbReference type="ARBA" id="ARBA00022927"/>
    </source>
</evidence>
<comment type="subcellular location">
    <subcellularLocation>
        <location evidence="2">Cytoplasm</location>
    </subcellularLocation>
    <subcellularLocation>
        <location evidence="1">Nucleus</location>
    </subcellularLocation>
</comment>
<dbReference type="GO" id="GO:0006606">
    <property type="term" value="P:protein import into nucleus"/>
    <property type="evidence" value="ECO:0000318"/>
    <property type="project" value="GO_Central"/>
</dbReference>
<keyword evidence="3" id="KW-0813">Transport</keyword>
<organism evidence="9 10">
    <name type="scientific">Capsicum annuum</name>
    <name type="common">Capsicum pepper</name>
    <dbReference type="NCBI Taxonomy" id="4072"/>
    <lineage>
        <taxon>Eukaryota</taxon>
        <taxon>Viridiplantae</taxon>
        <taxon>Streptophyta</taxon>
        <taxon>Embryophyta</taxon>
        <taxon>Tracheophyta</taxon>
        <taxon>Spermatophyta</taxon>
        <taxon>Magnoliopsida</taxon>
        <taxon>eudicotyledons</taxon>
        <taxon>Gunneridae</taxon>
        <taxon>Pentapetalae</taxon>
        <taxon>asterids</taxon>
        <taxon>lamiids</taxon>
        <taxon>Solanales</taxon>
        <taxon>Solanaceae</taxon>
        <taxon>Solanoideae</taxon>
        <taxon>Capsiceae</taxon>
        <taxon>Capsicum</taxon>
    </lineage>
</organism>
<evidence type="ECO:0000259" key="8">
    <source>
        <dbReference type="Pfam" id="PF25780"/>
    </source>
</evidence>
<dbReference type="GO" id="GO:0005634">
    <property type="term" value="C:nucleus"/>
    <property type="evidence" value="ECO:0000318"/>
    <property type="project" value="GO_Central"/>
</dbReference>
<evidence type="ECO:0000313" key="10">
    <source>
        <dbReference type="Proteomes" id="UP000222542"/>
    </source>
</evidence>
<dbReference type="InterPro" id="IPR057672">
    <property type="entry name" value="TPR_IPO4/5"/>
</dbReference>
<evidence type="ECO:0000256" key="4">
    <source>
        <dbReference type="ARBA" id="ARBA00022490"/>
    </source>
</evidence>
<evidence type="ECO:0000256" key="1">
    <source>
        <dbReference type="ARBA" id="ARBA00004123"/>
    </source>
</evidence>
<dbReference type="Gramene" id="PHT81829">
    <property type="protein sequence ID" value="PHT81829"/>
    <property type="gene ID" value="T459_14844"/>
</dbReference>
<reference evidence="9 10" key="2">
    <citation type="journal article" date="2017" name="Genome Biol.">
        <title>New reference genome sequences of hot pepper reveal the massive evolution of plant disease-resistance genes by retroduplication.</title>
        <authorList>
            <person name="Kim S."/>
            <person name="Park J."/>
            <person name="Yeom S.I."/>
            <person name="Kim Y.M."/>
            <person name="Seo E."/>
            <person name="Kim K.T."/>
            <person name="Kim M.S."/>
            <person name="Lee J.M."/>
            <person name="Cheong K."/>
            <person name="Shin H.S."/>
            <person name="Kim S.B."/>
            <person name="Han K."/>
            <person name="Lee J."/>
            <person name="Park M."/>
            <person name="Lee H.A."/>
            <person name="Lee H.Y."/>
            <person name="Lee Y."/>
            <person name="Oh S."/>
            <person name="Lee J.H."/>
            <person name="Choi E."/>
            <person name="Choi E."/>
            <person name="Lee S.E."/>
            <person name="Jeon J."/>
            <person name="Kim H."/>
            <person name="Choi G."/>
            <person name="Song H."/>
            <person name="Lee J."/>
            <person name="Lee S.C."/>
            <person name="Kwon J.K."/>
            <person name="Lee H.Y."/>
            <person name="Koo N."/>
            <person name="Hong Y."/>
            <person name="Kim R.W."/>
            <person name="Kang W.H."/>
            <person name="Huh J.H."/>
            <person name="Kang B.C."/>
            <person name="Yang T.J."/>
            <person name="Lee Y.H."/>
            <person name="Bennetzen J.L."/>
            <person name="Choi D."/>
        </authorList>
    </citation>
    <scope>NUCLEOTIDE SEQUENCE [LARGE SCALE GENOMIC DNA]</scope>
    <source>
        <strain evidence="10">cv. CM334</strain>
    </source>
</reference>
<keyword evidence="5" id="KW-0677">Repeat</keyword>
<keyword evidence="7" id="KW-0539">Nucleus</keyword>
<keyword evidence="10" id="KW-1185">Reference proteome</keyword>
<keyword evidence="4" id="KW-0963">Cytoplasm</keyword>
<keyword evidence="6" id="KW-0653">Protein transport</keyword>
<dbReference type="EMBL" id="AYRZ02000005">
    <property type="protein sequence ID" value="PHT81829.1"/>
    <property type="molecule type" value="Genomic_DNA"/>
</dbReference>
<dbReference type="InterPro" id="IPR011989">
    <property type="entry name" value="ARM-like"/>
</dbReference>
<dbReference type="GO" id="GO:0061608">
    <property type="term" value="F:nuclear import signal receptor activity"/>
    <property type="evidence" value="ECO:0000318"/>
    <property type="project" value="GO_Central"/>
</dbReference>
<reference evidence="9 10" key="1">
    <citation type="journal article" date="2014" name="Nat. Genet.">
        <title>Genome sequence of the hot pepper provides insights into the evolution of pungency in Capsicum species.</title>
        <authorList>
            <person name="Kim S."/>
            <person name="Park M."/>
            <person name="Yeom S.I."/>
            <person name="Kim Y.M."/>
            <person name="Lee J.M."/>
            <person name="Lee H.A."/>
            <person name="Seo E."/>
            <person name="Choi J."/>
            <person name="Cheong K."/>
            <person name="Kim K.T."/>
            <person name="Jung K."/>
            <person name="Lee G.W."/>
            <person name="Oh S.K."/>
            <person name="Bae C."/>
            <person name="Kim S.B."/>
            <person name="Lee H.Y."/>
            <person name="Kim S.Y."/>
            <person name="Kim M.S."/>
            <person name="Kang B.C."/>
            <person name="Jo Y.D."/>
            <person name="Yang H.B."/>
            <person name="Jeong H.J."/>
            <person name="Kang W.H."/>
            <person name="Kwon J.K."/>
            <person name="Shin C."/>
            <person name="Lim J.Y."/>
            <person name="Park J.H."/>
            <person name="Huh J.H."/>
            <person name="Kim J.S."/>
            <person name="Kim B.D."/>
            <person name="Cohen O."/>
            <person name="Paran I."/>
            <person name="Suh M.C."/>
            <person name="Lee S.B."/>
            <person name="Kim Y.K."/>
            <person name="Shin Y."/>
            <person name="Noh S.J."/>
            <person name="Park J."/>
            <person name="Seo Y.S."/>
            <person name="Kwon S.Y."/>
            <person name="Kim H.A."/>
            <person name="Park J.M."/>
            <person name="Kim H.J."/>
            <person name="Choi S.B."/>
            <person name="Bosland P.W."/>
            <person name="Reeves G."/>
            <person name="Jo S.H."/>
            <person name="Lee B.W."/>
            <person name="Cho H.T."/>
            <person name="Choi H.S."/>
            <person name="Lee M.S."/>
            <person name="Yu Y."/>
            <person name="Do Choi Y."/>
            <person name="Park B.S."/>
            <person name="van Deynze A."/>
            <person name="Ashrafi H."/>
            <person name="Hill T."/>
            <person name="Kim W.T."/>
            <person name="Pai H.S."/>
            <person name="Ahn H.K."/>
            <person name="Yeam I."/>
            <person name="Giovannoni J.J."/>
            <person name="Rose J.K."/>
            <person name="Sorensen I."/>
            <person name="Lee S.J."/>
            <person name="Kim R.W."/>
            <person name="Choi I.Y."/>
            <person name="Choi B.S."/>
            <person name="Lim J.S."/>
            <person name="Lee Y.H."/>
            <person name="Choi D."/>
        </authorList>
    </citation>
    <scope>NUCLEOTIDE SEQUENCE [LARGE SCALE GENOMIC DNA]</scope>
    <source>
        <strain evidence="10">cv. CM334</strain>
    </source>
</reference>
<dbReference type="STRING" id="4072.A0A2G2ZIK5"/>
<name>A0A2G2ZIK5_CAPAN</name>
<dbReference type="GO" id="GO:0008139">
    <property type="term" value="F:nuclear localization sequence binding"/>
    <property type="evidence" value="ECO:0000318"/>
    <property type="project" value="GO_Central"/>
</dbReference>
<comment type="caution">
    <text evidence="9">The sequence shown here is derived from an EMBL/GenBank/DDBJ whole genome shotgun (WGS) entry which is preliminary data.</text>
</comment>
<dbReference type="Gene3D" id="1.25.10.10">
    <property type="entry name" value="Leucine-rich Repeat Variant"/>
    <property type="match status" value="1"/>
</dbReference>
<gene>
    <name evidence="9" type="ORF">T459_14844</name>
</gene>
<accession>A0A2G2ZIK5</accession>
<evidence type="ECO:0000256" key="3">
    <source>
        <dbReference type="ARBA" id="ARBA00022448"/>
    </source>
</evidence>
<evidence type="ECO:0000256" key="2">
    <source>
        <dbReference type="ARBA" id="ARBA00004496"/>
    </source>
</evidence>
<proteinExistence type="predicted"/>
<dbReference type="Pfam" id="PF25780">
    <property type="entry name" value="TPR_IPO5"/>
    <property type="match status" value="1"/>
</dbReference>
<evidence type="ECO:0000313" key="9">
    <source>
        <dbReference type="EMBL" id="PHT81829.1"/>
    </source>
</evidence>
<protein>
    <recommendedName>
        <fullName evidence="8">IPO4/5-like TPR repeats domain-containing protein</fullName>
    </recommendedName>
</protein>
<evidence type="ECO:0000256" key="5">
    <source>
        <dbReference type="ARBA" id="ARBA00022737"/>
    </source>
</evidence>
<dbReference type="AlphaFoldDB" id="A0A2G2ZIK5"/>
<dbReference type="GO" id="GO:0005737">
    <property type="term" value="C:cytoplasm"/>
    <property type="evidence" value="ECO:0000318"/>
    <property type="project" value="GO_Central"/>
</dbReference>
<dbReference type="Proteomes" id="UP000222542">
    <property type="component" value="Unassembled WGS sequence"/>
</dbReference>
<dbReference type="PANTHER" id="PTHR10527">
    <property type="entry name" value="IMPORTIN BETA"/>
    <property type="match status" value="1"/>
</dbReference>
<evidence type="ECO:0000256" key="7">
    <source>
        <dbReference type="ARBA" id="ARBA00023242"/>
    </source>
</evidence>
<sequence length="894" mass="101942">MASSSSPKMEAHRLAMSDFLPKRKAEILRPLIVKDRPEKKERVLPRKSYDALRKKAVLLLDTPNHDGILQLMTNLDSSRFRRVNKKLYNFCKTNYPNVWCLKLSNLLLHFPISASPEIKSKCADLLHFLLENPSTSTSFWRKTSHIVREELKTAILEILKQDNPREVCKLMWKTASQIFGCILVEKQGEWQGMLNFFLESLNSGPLYVQDRAILFFLDLPTCLGEELSQCAEELHLKLLNRLNSSKGMRKVLGLSALVNLVQHMSSDYYTQFHHLLMPMIEGVSGFLENEIEEENAQRCLKKLGRLAKAEPRFFDSHLDQVFGAMVTICENDKLVEETRCLAVLMMYAFDDVSMKSVGEMILRRLSSVLVRMISLIPDGSSDYLWGETFMYRLQRVRGEDMAYLLETETLKDMSSSSEWRKRYAAAKIISIIAKGCAKAMSDNLAEVVNVILKSMLDSSDVRLAAIRAVKAMSLALSPHTLGQHADLLITSLYLALADDDKPEKQSAAASAISSLCESCNSCILEPRLQRIVRKLLQLIQNPSPEIQAESLISLASVARLSKDLFHTKYDLVITSVKKLLVYGTSKSLKDNVVECIRTVAVVVGKDIFKKDTREVMALLMSVRWYLGEDDYSSKVTLLRAWKHLIRCLRSRFYSYVKDLIPILLRSARLGSNSAIEGVILDEKFRACKLLLRLTRQFKRKFFVWIDQVSKVLVPLLTFHDKGIRRIAFSAKRYIKKRAHGPTNSYLHKLVLRIVPSLLEALDKETDGKSCKKLLKSLARCIEIAGGFLSKKKIERTTNAIQQVLKTTSENRFSEEETVTQLEKEIIRKVVSYFGILIKRYKESSYTFVDRFLDSIKAMVEGNVPEKEKQVGLFTFNEVSLNCAEAANRFNLNYG</sequence>
<dbReference type="InterPro" id="IPR040122">
    <property type="entry name" value="Importin_beta"/>
</dbReference>
<dbReference type="InterPro" id="IPR016024">
    <property type="entry name" value="ARM-type_fold"/>
</dbReference>
<feature type="domain" description="IPO4/5-like TPR repeats" evidence="8">
    <location>
        <begin position="171"/>
        <end position="322"/>
    </location>
</feature>
<dbReference type="SUPFAM" id="SSF48371">
    <property type="entry name" value="ARM repeat"/>
    <property type="match status" value="1"/>
</dbReference>